<feature type="transmembrane region" description="Helical" evidence="7">
    <location>
        <begin position="239"/>
        <end position="261"/>
    </location>
</feature>
<feature type="transmembrane region" description="Helical" evidence="7">
    <location>
        <begin position="162"/>
        <end position="185"/>
    </location>
</feature>
<dbReference type="CDD" id="cd06261">
    <property type="entry name" value="TM_PBP2"/>
    <property type="match status" value="1"/>
</dbReference>
<feature type="transmembrane region" description="Helical" evidence="7">
    <location>
        <begin position="290"/>
        <end position="313"/>
    </location>
</feature>
<dbReference type="InterPro" id="IPR000515">
    <property type="entry name" value="MetI-like"/>
</dbReference>
<dbReference type="GO" id="GO:0005886">
    <property type="term" value="C:plasma membrane"/>
    <property type="evidence" value="ECO:0007669"/>
    <property type="project" value="UniProtKB-SubCell"/>
</dbReference>
<feature type="transmembrane region" description="Helical" evidence="7">
    <location>
        <begin position="129"/>
        <end position="150"/>
    </location>
</feature>
<dbReference type="HOGENOM" id="CLU_016047_20_2_0"/>
<dbReference type="PANTHER" id="PTHR30193:SF41">
    <property type="entry name" value="DIACETYLCHITOBIOSE UPTAKE SYSTEM PERMEASE PROTEIN NGCF"/>
    <property type="match status" value="1"/>
</dbReference>
<evidence type="ECO:0000256" key="6">
    <source>
        <dbReference type="ARBA" id="ARBA00023136"/>
    </source>
</evidence>
<organism evidence="9 10">
    <name type="scientific">Oscillochloris trichoides DG-6</name>
    <dbReference type="NCBI Taxonomy" id="765420"/>
    <lineage>
        <taxon>Bacteria</taxon>
        <taxon>Bacillati</taxon>
        <taxon>Chloroflexota</taxon>
        <taxon>Chloroflexia</taxon>
        <taxon>Chloroflexales</taxon>
        <taxon>Chloroflexineae</taxon>
        <taxon>Oscillochloridaceae</taxon>
        <taxon>Oscillochloris</taxon>
    </lineage>
</organism>
<keyword evidence="5 7" id="KW-1133">Transmembrane helix</keyword>
<feature type="domain" description="ABC transmembrane type-1" evidence="8">
    <location>
        <begin position="201"/>
        <end position="421"/>
    </location>
</feature>
<keyword evidence="3" id="KW-1003">Cell membrane</keyword>
<comment type="caution">
    <text evidence="9">The sequence shown here is derived from an EMBL/GenBank/DDBJ whole genome shotgun (WGS) entry which is preliminary data.</text>
</comment>
<feature type="transmembrane region" description="Helical" evidence="7">
    <location>
        <begin position="403"/>
        <end position="422"/>
    </location>
</feature>
<evidence type="ECO:0000256" key="7">
    <source>
        <dbReference type="RuleBase" id="RU363032"/>
    </source>
</evidence>
<keyword evidence="10" id="KW-1185">Reference proteome</keyword>
<keyword evidence="2 7" id="KW-0813">Transport</keyword>
<dbReference type="eggNOG" id="COG1175">
    <property type="taxonomic scope" value="Bacteria"/>
</dbReference>
<dbReference type="AlphaFoldDB" id="E1IDH9"/>
<evidence type="ECO:0000313" key="10">
    <source>
        <dbReference type="Proteomes" id="UP000054010"/>
    </source>
</evidence>
<evidence type="ECO:0000256" key="3">
    <source>
        <dbReference type="ARBA" id="ARBA00022475"/>
    </source>
</evidence>
<evidence type="ECO:0000256" key="1">
    <source>
        <dbReference type="ARBA" id="ARBA00004651"/>
    </source>
</evidence>
<sequence>MFWRLCRQNIHNKRSFFEIFRFPTGGGCMVSWSSRRKALTVLFFIGPTLLGILLFSVYPILLSTYVSFTNRNKFRPNPDCSVPLTGLLEPLCWPQFRDRAPAGLGSPYGLQDPVFKNYTDLLGAMFTPAALGSMLLIALCFLPLIAAWLLNKRFAKLPAPPVSGSALWWGGLGLSLVLAFALNIGAAYNALMDTGDFVVVVGRTIIFVVARVPLSFVLGLTFALILNSEHLPGRTFFRIALFIPWAASSLGILMALIWQFFFREQGTINQVLNIFGLTGMAWLKDPVTAFMAVVLVDTWFSYPFFMITILGALQSVPHDVYEAADLDGASWWQQLTRITLPLVRPAVLPATVLTSITAFQMFGTAWAITQGGPIQAVGKPGATEFVIVYAFKQIFQTQNYGRATAFAVILFIFLFAVTLYSLRMTKITKGAYES</sequence>
<comment type="subcellular location">
    <subcellularLocation>
        <location evidence="1 7">Cell membrane</location>
        <topology evidence="1 7">Multi-pass membrane protein</topology>
    </subcellularLocation>
</comment>
<dbReference type="PROSITE" id="PS50928">
    <property type="entry name" value="ABC_TM1"/>
    <property type="match status" value="1"/>
</dbReference>
<name>E1IDH9_9CHLR</name>
<evidence type="ECO:0000256" key="5">
    <source>
        <dbReference type="ARBA" id="ARBA00022989"/>
    </source>
</evidence>
<dbReference type="SUPFAM" id="SSF160964">
    <property type="entry name" value="MalF N-terminal region-like"/>
    <property type="match status" value="1"/>
</dbReference>
<reference evidence="9 10" key="1">
    <citation type="journal article" date="2011" name="J. Bacteriol.">
        <title>Draft genome sequence of the anoxygenic filamentous phototrophic bacterium Oscillochloris trichoides subsp. DG-6.</title>
        <authorList>
            <person name="Kuznetsov B.B."/>
            <person name="Ivanovsky R.N."/>
            <person name="Keppen O.I."/>
            <person name="Sukhacheva M.V."/>
            <person name="Bumazhkin B.K."/>
            <person name="Patutina E.O."/>
            <person name="Beletsky A.V."/>
            <person name="Mardanov A.V."/>
            <person name="Baslerov R.V."/>
            <person name="Panteleeva A.N."/>
            <person name="Kolganova T.V."/>
            <person name="Ravin N.V."/>
            <person name="Skryabin K.G."/>
        </authorList>
    </citation>
    <scope>NUCLEOTIDE SEQUENCE [LARGE SCALE GENOMIC DNA]</scope>
    <source>
        <strain evidence="9 10">DG-6</strain>
    </source>
</reference>
<dbReference type="Pfam" id="PF00528">
    <property type="entry name" value="BPD_transp_1"/>
    <property type="match status" value="1"/>
</dbReference>
<dbReference type="InterPro" id="IPR035906">
    <property type="entry name" value="MetI-like_sf"/>
</dbReference>
<evidence type="ECO:0000256" key="4">
    <source>
        <dbReference type="ARBA" id="ARBA00022692"/>
    </source>
</evidence>
<evidence type="ECO:0000256" key="2">
    <source>
        <dbReference type="ARBA" id="ARBA00022448"/>
    </source>
</evidence>
<evidence type="ECO:0000313" key="9">
    <source>
        <dbReference type="EMBL" id="EFO80759.1"/>
    </source>
</evidence>
<evidence type="ECO:0000259" key="8">
    <source>
        <dbReference type="PROSITE" id="PS50928"/>
    </source>
</evidence>
<comment type="similarity">
    <text evidence="7">Belongs to the binding-protein-dependent transport system permease family.</text>
</comment>
<accession>E1IDH9</accession>
<dbReference type="InterPro" id="IPR051393">
    <property type="entry name" value="ABC_transporter_permease"/>
</dbReference>
<feature type="transmembrane region" description="Helical" evidence="7">
    <location>
        <begin position="205"/>
        <end position="227"/>
    </location>
</feature>
<dbReference type="Gene3D" id="1.10.3720.10">
    <property type="entry name" value="MetI-like"/>
    <property type="match status" value="1"/>
</dbReference>
<keyword evidence="6 7" id="KW-0472">Membrane</keyword>
<keyword evidence="4 7" id="KW-0812">Transmembrane</keyword>
<gene>
    <name evidence="9" type="ORF">OSCT_1380</name>
</gene>
<dbReference type="EMBL" id="ADVR01000041">
    <property type="protein sequence ID" value="EFO80759.1"/>
    <property type="molecule type" value="Genomic_DNA"/>
</dbReference>
<dbReference type="GO" id="GO:0055085">
    <property type="term" value="P:transmembrane transport"/>
    <property type="evidence" value="ECO:0007669"/>
    <property type="project" value="InterPro"/>
</dbReference>
<feature type="transmembrane region" description="Helical" evidence="7">
    <location>
        <begin position="39"/>
        <end position="61"/>
    </location>
</feature>
<dbReference type="Proteomes" id="UP000054010">
    <property type="component" value="Unassembled WGS sequence"/>
</dbReference>
<dbReference type="PANTHER" id="PTHR30193">
    <property type="entry name" value="ABC TRANSPORTER PERMEASE PROTEIN"/>
    <property type="match status" value="1"/>
</dbReference>
<proteinExistence type="inferred from homology"/>
<dbReference type="STRING" id="765420.OSCT_1380"/>
<dbReference type="SUPFAM" id="SSF161098">
    <property type="entry name" value="MetI-like"/>
    <property type="match status" value="1"/>
</dbReference>
<protein>
    <submittedName>
        <fullName evidence="9">Binding-protein-dependent transport systems inner membrane component</fullName>
    </submittedName>
</protein>